<proteinExistence type="predicted"/>
<evidence type="ECO:0000313" key="1">
    <source>
        <dbReference type="EMBL" id="TRY91519.1"/>
    </source>
</evidence>
<reference evidence="1 2" key="1">
    <citation type="journal article" date="2019" name="Sci. Data">
        <title>Hybrid genome assembly and annotation of Danionella translucida.</title>
        <authorList>
            <person name="Kadobianskyi M."/>
            <person name="Schulze L."/>
            <person name="Schuelke M."/>
            <person name="Judkewitz B."/>
        </authorList>
    </citation>
    <scope>NUCLEOTIDE SEQUENCE [LARGE SCALE GENOMIC DNA]</scope>
    <source>
        <strain evidence="1 2">Bolton</strain>
    </source>
</reference>
<name>A0A553QNG1_9TELE</name>
<dbReference type="AlphaFoldDB" id="A0A553QNG1"/>
<evidence type="ECO:0000313" key="2">
    <source>
        <dbReference type="Proteomes" id="UP000316079"/>
    </source>
</evidence>
<dbReference type="EMBL" id="SRMA01025741">
    <property type="protein sequence ID" value="TRY91519.1"/>
    <property type="molecule type" value="Genomic_DNA"/>
</dbReference>
<feature type="non-terminal residue" evidence="1">
    <location>
        <position position="67"/>
    </location>
</feature>
<sequence>MFMRAERVCSLLCGNEVDLILILLSFCENAFHLLRNTANYFNVNINVCFVVHQTTQKALHVAAAYHL</sequence>
<dbReference type="Proteomes" id="UP000316079">
    <property type="component" value="Unassembled WGS sequence"/>
</dbReference>
<accession>A0A553QNG1</accession>
<organism evidence="1 2">
    <name type="scientific">Danionella cerebrum</name>
    <dbReference type="NCBI Taxonomy" id="2873325"/>
    <lineage>
        <taxon>Eukaryota</taxon>
        <taxon>Metazoa</taxon>
        <taxon>Chordata</taxon>
        <taxon>Craniata</taxon>
        <taxon>Vertebrata</taxon>
        <taxon>Euteleostomi</taxon>
        <taxon>Actinopterygii</taxon>
        <taxon>Neopterygii</taxon>
        <taxon>Teleostei</taxon>
        <taxon>Ostariophysi</taxon>
        <taxon>Cypriniformes</taxon>
        <taxon>Danionidae</taxon>
        <taxon>Danioninae</taxon>
        <taxon>Danionella</taxon>
    </lineage>
</organism>
<dbReference type="OrthoDB" id="430364at2759"/>
<protein>
    <submittedName>
        <fullName evidence="1">Uncharacterized protein</fullName>
    </submittedName>
</protein>
<comment type="caution">
    <text evidence="1">The sequence shown here is derived from an EMBL/GenBank/DDBJ whole genome shotgun (WGS) entry which is preliminary data.</text>
</comment>
<gene>
    <name evidence="1" type="ORF">DNTS_029482</name>
</gene>
<keyword evidence="2" id="KW-1185">Reference proteome</keyword>